<dbReference type="eggNOG" id="COG0330">
    <property type="taxonomic scope" value="Bacteria"/>
</dbReference>
<dbReference type="STRING" id="1298598.JCM21714_2025"/>
<feature type="compositionally biased region" description="Polar residues" evidence="1">
    <location>
        <begin position="47"/>
        <end position="60"/>
    </location>
</feature>
<evidence type="ECO:0000256" key="1">
    <source>
        <dbReference type="SAM" id="MobiDB-lite"/>
    </source>
</evidence>
<feature type="region of interest" description="Disordered" evidence="1">
    <location>
        <begin position="45"/>
        <end position="76"/>
    </location>
</feature>
<evidence type="ECO:0000313" key="3">
    <source>
        <dbReference type="Proteomes" id="UP000019102"/>
    </source>
</evidence>
<dbReference type="Proteomes" id="UP000019102">
    <property type="component" value="Unassembled WGS sequence"/>
</dbReference>
<proteinExistence type="predicted"/>
<comment type="caution">
    <text evidence="2">The sequence shown here is derived from an EMBL/GenBank/DDBJ whole genome shotgun (WGS) entry which is preliminary data.</text>
</comment>
<accession>W4VIM5</accession>
<evidence type="ECO:0000313" key="2">
    <source>
        <dbReference type="EMBL" id="GAE92996.1"/>
    </source>
</evidence>
<gene>
    <name evidence="2" type="ORF">JCM21714_2025</name>
</gene>
<reference evidence="2 3" key="1">
    <citation type="journal article" date="2014" name="Genome Announc.">
        <title>Draft Genome Sequence of the Boron-Tolerant and Moderately Halotolerant Bacterium Gracilibacillus boraciitolerans JCM 21714T.</title>
        <authorList>
            <person name="Ahmed I."/>
            <person name="Oshima K."/>
            <person name="Suda W."/>
            <person name="Kitamura K."/>
            <person name="Iida T."/>
            <person name="Ohmori Y."/>
            <person name="Fujiwara T."/>
            <person name="Hattori M."/>
            <person name="Ohkuma M."/>
        </authorList>
    </citation>
    <scope>NUCLEOTIDE SEQUENCE [LARGE SCALE GENOMIC DNA]</scope>
    <source>
        <strain evidence="2 3">JCM 21714</strain>
    </source>
</reference>
<dbReference type="EMBL" id="BAVS01000008">
    <property type="protein sequence ID" value="GAE92996.1"/>
    <property type="molecule type" value="Genomic_DNA"/>
</dbReference>
<organism evidence="2 3">
    <name type="scientific">Gracilibacillus boraciitolerans JCM 21714</name>
    <dbReference type="NCBI Taxonomy" id="1298598"/>
    <lineage>
        <taxon>Bacteria</taxon>
        <taxon>Bacillati</taxon>
        <taxon>Bacillota</taxon>
        <taxon>Bacilli</taxon>
        <taxon>Bacillales</taxon>
        <taxon>Bacillaceae</taxon>
        <taxon>Gracilibacillus</taxon>
    </lineage>
</organism>
<protein>
    <submittedName>
        <fullName evidence="2">HflK protein</fullName>
    </submittedName>
</protein>
<keyword evidence="3" id="KW-1185">Reference proteome</keyword>
<name>W4VIM5_9BACI</name>
<dbReference type="AlphaFoldDB" id="W4VIM5"/>
<sequence length="76" mass="8365">MYDAYQDSPEITRQRLVLETLDEVLPDANIYIMNDEGNTIKYLPLGQNGTTSMIPPVTNSAEEDENTSKEGGGGNE</sequence>